<keyword evidence="3" id="KW-1185">Reference proteome</keyword>
<proteinExistence type="predicted"/>
<accession>A0ABQ4GKP6</accession>
<protein>
    <submittedName>
        <fullName evidence="2">Uncharacterized protein</fullName>
    </submittedName>
</protein>
<organism evidence="2 3">
    <name type="scientific">Microbispora siamensis</name>
    <dbReference type="NCBI Taxonomy" id="564413"/>
    <lineage>
        <taxon>Bacteria</taxon>
        <taxon>Bacillati</taxon>
        <taxon>Actinomycetota</taxon>
        <taxon>Actinomycetes</taxon>
        <taxon>Streptosporangiales</taxon>
        <taxon>Streptosporangiaceae</taxon>
        <taxon>Microbispora</taxon>
    </lineage>
</organism>
<reference evidence="2 3" key="1">
    <citation type="submission" date="2021-01" db="EMBL/GenBank/DDBJ databases">
        <title>Whole genome shotgun sequence of Microbispora siamensis NBRC 104113.</title>
        <authorList>
            <person name="Komaki H."/>
            <person name="Tamura T."/>
        </authorList>
    </citation>
    <scope>NUCLEOTIDE SEQUENCE [LARGE SCALE GENOMIC DNA]</scope>
    <source>
        <strain evidence="2 3">NBRC 104113</strain>
    </source>
</reference>
<evidence type="ECO:0000313" key="2">
    <source>
        <dbReference type="EMBL" id="GIH62000.1"/>
    </source>
</evidence>
<comment type="caution">
    <text evidence="2">The sequence shown here is derived from an EMBL/GenBank/DDBJ whole genome shotgun (WGS) entry which is preliminary data.</text>
</comment>
<dbReference type="EMBL" id="BOOF01000013">
    <property type="protein sequence ID" value="GIH62000.1"/>
    <property type="molecule type" value="Genomic_DNA"/>
</dbReference>
<gene>
    <name evidence="2" type="ORF">Msi02_28170</name>
</gene>
<evidence type="ECO:0000256" key="1">
    <source>
        <dbReference type="SAM" id="MobiDB-lite"/>
    </source>
</evidence>
<sequence>MQGQTPREWRGGEGHAGEVPVDLQQAGVGSGVVAGLVVQSGQQRLALGRVAAMQDQGGALGGQASPHPGRRPPGPRQGSEGGRWRPSRNRGTGLLRFPADDT</sequence>
<evidence type="ECO:0000313" key="3">
    <source>
        <dbReference type="Proteomes" id="UP000660454"/>
    </source>
</evidence>
<feature type="region of interest" description="Disordered" evidence="1">
    <location>
        <begin position="56"/>
        <end position="102"/>
    </location>
</feature>
<name>A0ABQ4GKP6_9ACTN</name>
<dbReference type="Proteomes" id="UP000660454">
    <property type="component" value="Unassembled WGS sequence"/>
</dbReference>